<keyword evidence="10" id="KW-0694">RNA-binding</keyword>
<dbReference type="GO" id="GO:0002926">
    <property type="term" value="P:tRNA wobble base 5-methoxycarbonylmethyl-2-thiouridinylation"/>
    <property type="evidence" value="ECO:0007669"/>
    <property type="project" value="TreeGrafter"/>
</dbReference>
<evidence type="ECO:0000313" key="19">
    <source>
        <dbReference type="EMBL" id="SVP91960.1"/>
    </source>
</evidence>
<dbReference type="InterPro" id="IPR023404">
    <property type="entry name" value="rSAM_horseshoe"/>
</dbReference>
<dbReference type="SFLD" id="SFLDG01086">
    <property type="entry name" value="elongater_protein-like"/>
    <property type="match status" value="1"/>
</dbReference>
<dbReference type="NCBIfam" id="TIGR01211">
    <property type="entry name" value="ELP3"/>
    <property type="match status" value="1"/>
</dbReference>
<protein>
    <recommendedName>
        <fullName evidence="14">tRNA carboxymethyluridine synthase</fullName>
        <ecNumber evidence="14">2.3.1.311</ecNumber>
    </recommendedName>
</protein>
<dbReference type="VEuPathDB" id="PiroplasmaDB:TA11600"/>
<feature type="compositionally biased region" description="Basic and acidic residues" evidence="16">
    <location>
        <begin position="250"/>
        <end position="269"/>
    </location>
</feature>
<evidence type="ECO:0000256" key="8">
    <source>
        <dbReference type="ARBA" id="ARBA00022694"/>
    </source>
</evidence>
<dbReference type="InterPro" id="IPR007197">
    <property type="entry name" value="rSAM"/>
</dbReference>
<keyword evidence="9" id="KW-0479">Metal-binding</keyword>
<name>A0A3B0MQW3_THEAN</name>
<dbReference type="GO" id="GO:0000049">
    <property type="term" value="F:tRNA binding"/>
    <property type="evidence" value="ECO:0007669"/>
    <property type="project" value="UniProtKB-KW"/>
</dbReference>
<dbReference type="Gene3D" id="3.40.630.30">
    <property type="match status" value="1"/>
</dbReference>
<dbReference type="Pfam" id="PF16199">
    <property type="entry name" value="Radical_SAM_C"/>
    <property type="match status" value="1"/>
</dbReference>
<keyword evidence="6" id="KW-0808">Transferase</keyword>
<dbReference type="EMBL" id="UIVS01000002">
    <property type="protein sequence ID" value="SVP92234.1"/>
    <property type="molecule type" value="Genomic_DNA"/>
</dbReference>
<feature type="compositionally biased region" description="Acidic residues" evidence="16">
    <location>
        <begin position="31"/>
        <end position="52"/>
    </location>
</feature>
<evidence type="ECO:0000256" key="11">
    <source>
        <dbReference type="ARBA" id="ARBA00023004"/>
    </source>
</evidence>
<accession>A0A3B0MQW3</accession>
<keyword evidence="11" id="KW-0408">Iron</keyword>
<evidence type="ECO:0000256" key="2">
    <source>
        <dbReference type="ARBA" id="ARBA00005217"/>
    </source>
</evidence>
<evidence type="ECO:0000259" key="18">
    <source>
        <dbReference type="PROSITE" id="PS51918"/>
    </source>
</evidence>
<keyword evidence="13" id="KW-0012">Acyltransferase</keyword>
<dbReference type="InterPro" id="IPR016181">
    <property type="entry name" value="Acyl_CoA_acyltransferase"/>
</dbReference>
<evidence type="ECO:0000256" key="13">
    <source>
        <dbReference type="ARBA" id="ARBA00023315"/>
    </source>
</evidence>
<dbReference type="SFLD" id="SFLDF00344">
    <property type="entry name" value="ELP3-like"/>
    <property type="match status" value="1"/>
</dbReference>
<keyword evidence="8" id="KW-0819">tRNA processing</keyword>
<dbReference type="InterPro" id="IPR032432">
    <property type="entry name" value="Radical_SAM_C"/>
</dbReference>
<feature type="transmembrane region" description="Helical" evidence="17">
    <location>
        <begin position="866"/>
        <end position="885"/>
    </location>
</feature>
<keyword evidence="17" id="KW-0472">Membrane</keyword>
<feature type="compositionally biased region" description="Polar residues" evidence="16">
    <location>
        <begin position="53"/>
        <end position="71"/>
    </location>
</feature>
<evidence type="ECO:0000256" key="15">
    <source>
        <dbReference type="ARBA" id="ARBA00047372"/>
    </source>
</evidence>
<evidence type="ECO:0000256" key="16">
    <source>
        <dbReference type="SAM" id="MobiDB-lite"/>
    </source>
</evidence>
<dbReference type="CDD" id="cd01335">
    <property type="entry name" value="Radical_SAM"/>
    <property type="match status" value="1"/>
</dbReference>
<dbReference type="AlphaFoldDB" id="A0A3B0MQW3"/>
<evidence type="ECO:0000256" key="5">
    <source>
        <dbReference type="ARBA" id="ARBA00022555"/>
    </source>
</evidence>
<dbReference type="PANTHER" id="PTHR11135:SF2">
    <property type="entry name" value="ELONGATOR COMPLEX PROTEIN 3"/>
    <property type="match status" value="1"/>
</dbReference>
<dbReference type="GO" id="GO:0005634">
    <property type="term" value="C:nucleus"/>
    <property type="evidence" value="ECO:0007669"/>
    <property type="project" value="TreeGrafter"/>
</dbReference>
<dbReference type="EC" id="2.3.1.311" evidence="14"/>
<dbReference type="SFLD" id="SFLDS00029">
    <property type="entry name" value="Radical_SAM"/>
    <property type="match status" value="1"/>
</dbReference>
<dbReference type="InterPro" id="IPR006638">
    <property type="entry name" value="Elp3/MiaA/NifB-like_rSAM"/>
</dbReference>
<dbReference type="SUPFAM" id="SSF55729">
    <property type="entry name" value="Acyl-CoA N-acyltransferases (Nat)"/>
    <property type="match status" value="1"/>
</dbReference>
<dbReference type="EMBL" id="UIVT01000002">
    <property type="protein sequence ID" value="SVP91960.1"/>
    <property type="molecule type" value="Genomic_DNA"/>
</dbReference>
<gene>
    <name evidence="19" type="ORF">TAT_000202000</name>
    <name evidence="20" type="ORF">TAV_000202300</name>
</gene>
<comment type="pathway">
    <text evidence="2">tRNA modification.</text>
</comment>
<evidence type="ECO:0000256" key="6">
    <source>
        <dbReference type="ARBA" id="ARBA00022679"/>
    </source>
</evidence>
<evidence type="ECO:0000256" key="12">
    <source>
        <dbReference type="ARBA" id="ARBA00023014"/>
    </source>
</evidence>
<comment type="catalytic activity">
    <reaction evidence="15">
        <text>uridine(34) in tRNA + acetyl-CoA + S-adenosyl-L-methionine + H2O = 5-(carboxymethyl)uridine(34) in tRNA + 5'-deoxyadenosine + L-methionine + CoA + 2 H(+)</text>
        <dbReference type="Rhea" id="RHEA:61020"/>
        <dbReference type="Rhea" id="RHEA-COMP:10407"/>
        <dbReference type="Rhea" id="RHEA-COMP:11727"/>
        <dbReference type="ChEBI" id="CHEBI:15377"/>
        <dbReference type="ChEBI" id="CHEBI:15378"/>
        <dbReference type="ChEBI" id="CHEBI:17319"/>
        <dbReference type="ChEBI" id="CHEBI:57287"/>
        <dbReference type="ChEBI" id="CHEBI:57288"/>
        <dbReference type="ChEBI" id="CHEBI:57844"/>
        <dbReference type="ChEBI" id="CHEBI:59789"/>
        <dbReference type="ChEBI" id="CHEBI:65315"/>
        <dbReference type="ChEBI" id="CHEBI:74882"/>
        <dbReference type="EC" id="2.3.1.311"/>
    </reaction>
    <physiologicalReaction direction="left-to-right" evidence="15">
        <dbReference type="Rhea" id="RHEA:61021"/>
    </physiologicalReaction>
</comment>
<dbReference type="FunFam" id="3.80.30.20:FF:000011">
    <property type="entry name" value="Elongator complex"/>
    <property type="match status" value="1"/>
</dbReference>
<evidence type="ECO:0000256" key="9">
    <source>
        <dbReference type="ARBA" id="ARBA00022723"/>
    </source>
</evidence>
<sequence length="893" mass="103605">MDESGTDEDFVPSKIGLEANSDLTSESSENFPDDFSENFPDDFSENFPDDFSENNPDGVSENGNQSTNFPEQQDDEDQNGMLEDLESDSSEDMKNFFTATRAGFKKVAGEVKRVTRLDFEDYHRRRHLESFARSMDQWNEFEKKFELKEGVTPQDFTFSRLNFDRYRDTLLNIDVKEMTQLDRFLFDLIESYYDDMQNEDLNVVMSKLRRKYKLAPSKREIFERLESLQCLTMDNENNNAVECEVEDTEFDHNDTNDKDESDNKTVRLDTEEDESTSKKLMVGSKLKHLLRNKAIRSNSGVVVITVMTSPGTFSCSENCYYCPNEPGQPRSYLSTEPAVLRANQNDFDAVKQFYDRANTLYKNGHVIDKIEIIVLGGTWSGYPRSYQEEFIRDLFYAANIYPENLQKSRERGTIEYEQTLNENSKCRIIGLTLETRPDRINPTEIELLRRFGCTRVQLGIQHTNDSILEYVNRGHTTKDSIKAIYLLKENCFKVDIHIMPDLPSSSPEEDLEMFKYILSSKDLQVDQWKIYPCEVTPFSEIEKWHKQGKYIPYFDVDSKLLTNLIIRVKRAVHPWIRLNRVIRDIPNPSIIAGTNLTNMRQLILNQMKKLGLSCNCIRCREVKESSIGTPVLVVREYETKGGTEYFLSYENESRSIIYGFLRLRISNNRTYDKKITKFKCLVGSGLIRELHVYGIVVAHGEKLDVNEPSQHRGIGSNLILAAEIITIYRGLWKVAIIAGIGTREYYKKHGYVLEETFMTKRLSSLDISFRYESAKLRQIKVPEEITVELIKLENATKVLNMLVPASRGELIDPEIEENKKYNINVEDLLELAEYNCDYPIDYSKMGLFERFMLNGRILKDKVKKMIAAHPFVFISVSFCAAAIYFSRARARRR</sequence>
<evidence type="ECO:0000313" key="20">
    <source>
        <dbReference type="EMBL" id="SVP92234.1"/>
    </source>
</evidence>
<dbReference type="SUPFAM" id="SSF102114">
    <property type="entry name" value="Radical SAM enzymes"/>
    <property type="match status" value="1"/>
</dbReference>
<comment type="cofactor">
    <cofactor evidence="1">
        <name>[4Fe-4S] cluster</name>
        <dbReference type="ChEBI" id="CHEBI:49883"/>
    </cofactor>
</comment>
<evidence type="ECO:0000256" key="7">
    <source>
        <dbReference type="ARBA" id="ARBA00022691"/>
    </source>
</evidence>
<keyword evidence="12" id="KW-0411">Iron-sulfur</keyword>
<organism evidence="20">
    <name type="scientific">Theileria annulata</name>
    <dbReference type="NCBI Taxonomy" id="5874"/>
    <lineage>
        <taxon>Eukaryota</taxon>
        <taxon>Sar</taxon>
        <taxon>Alveolata</taxon>
        <taxon>Apicomplexa</taxon>
        <taxon>Aconoidasida</taxon>
        <taxon>Piroplasmida</taxon>
        <taxon>Theileriidae</taxon>
        <taxon>Theileria</taxon>
    </lineage>
</organism>
<proteinExistence type="inferred from homology"/>
<keyword evidence="4" id="KW-0004">4Fe-4S</keyword>
<dbReference type="SUPFAM" id="SSF53659">
    <property type="entry name" value="Isocitrate/Isopropylmalate dehydrogenase-like"/>
    <property type="match status" value="1"/>
</dbReference>
<dbReference type="GO" id="GO:0033588">
    <property type="term" value="C:elongator holoenzyme complex"/>
    <property type="evidence" value="ECO:0007669"/>
    <property type="project" value="TreeGrafter"/>
</dbReference>
<comment type="similarity">
    <text evidence="3">Belongs to the ELP3 family.</text>
</comment>
<evidence type="ECO:0000256" key="17">
    <source>
        <dbReference type="SAM" id="Phobius"/>
    </source>
</evidence>
<dbReference type="GO" id="GO:0005737">
    <property type="term" value="C:cytoplasm"/>
    <property type="evidence" value="ECO:0007669"/>
    <property type="project" value="TreeGrafter"/>
</dbReference>
<dbReference type="GO" id="GO:0046872">
    <property type="term" value="F:metal ion binding"/>
    <property type="evidence" value="ECO:0007669"/>
    <property type="project" value="UniProtKB-KW"/>
</dbReference>
<keyword evidence="7" id="KW-0949">S-adenosyl-L-methionine</keyword>
<dbReference type="Gene3D" id="3.80.30.20">
    <property type="entry name" value="tm_1862 like domain"/>
    <property type="match status" value="1"/>
</dbReference>
<feature type="region of interest" description="Disordered" evidence="16">
    <location>
        <begin position="247"/>
        <end position="274"/>
    </location>
</feature>
<evidence type="ECO:0000256" key="1">
    <source>
        <dbReference type="ARBA" id="ARBA00001966"/>
    </source>
</evidence>
<evidence type="ECO:0000256" key="4">
    <source>
        <dbReference type="ARBA" id="ARBA00022485"/>
    </source>
</evidence>
<evidence type="ECO:0000256" key="3">
    <source>
        <dbReference type="ARBA" id="ARBA00005494"/>
    </source>
</evidence>
<feature type="compositionally biased region" description="Acidic residues" evidence="16">
    <location>
        <begin position="1"/>
        <end position="10"/>
    </location>
</feature>
<feature type="compositionally biased region" description="Polar residues" evidence="16">
    <location>
        <begin position="21"/>
        <end position="30"/>
    </location>
</feature>
<reference evidence="20" key="1">
    <citation type="submission" date="2018-07" db="EMBL/GenBank/DDBJ databases">
        <authorList>
            <person name="Quirk P.G."/>
            <person name="Krulwich T.A."/>
        </authorList>
    </citation>
    <scope>NUCLEOTIDE SEQUENCE</scope>
    <source>
        <strain evidence="20">Anand</strain>
    </source>
</reference>
<keyword evidence="17" id="KW-0812">Transmembrane</keyword>
<evidence type="ECO:0000256" key="14">
    <source>
        <dbReference type="ARBA" id="ARBA00044771"/>
    </source>
</evidence>
<dbReference type="PROSITE" id="PS51918">
    <property type="entry name" value="RADICAL_SAM"/>
    <property type="match status" value="1"/>
</dbReference>
<dbReference type="InterPro" id="IPR058240">
    <property type="entry name" value="rSAM_sf"/>
</dbReference>
<dbReference type="InterPro" id="IPR034687">
    <property type="entry name" value="ELP3-like"/>
</dbReference>
<dbReference type="GO" id="GO:0106261">
    <property type="term" value="F:tRNA uridine(34) acetyltransferase activity"/>
    <property type="evidence" value="ECO:0007669"/>
    <property type="project" value="UniProtKB-EC"/>
</dbReference>
<feature type="region of interest" description="Disordered" evidence="16">
    <location>
        <begin position="1"/>
        <end position="78"/>
    </location>
</feature>
<evidence type="ECO:0000256" key="10">
    <source>
        <dbReference type="ARBA" id="ARBA00022884"/>
    </source>
</evidence>
<keyword evidence="5" id="KW-0820">tRNA-binding</keyword>
<dbReference type="GO" id="GO:0051539">
    <property type="term" value="F:4 iron, 4 sulfur cluster binding"/>
    <property type="evidence" value="ECO:0007669"/>
    <property type="project" value="UniProtKB-KW"/>
</dbReference>
<dbReference type="SMART" id="SM00729">
    <property type="entry name" value="Elp3"/>
    <property type="match status" value="1"/>
</dbReference>
<dbReference type="PANTHER" id="PTHR11135">
    <property type="entry name" value="HISTONE ACETYLTRANSFERASE-RELATED"/>
    <property type="match status" value="1"/>
</dbReference>
<feature type="domain" description="Radical SAM core" evidence="18">
    <location>
        <begin position="298"/>
        <end position="571"/>
    </location>
</feature>
<keyword evidence="17" id="KW-1133">Transmembrane helix</keyword>
<dbReference type="Pfam" id="PF04055">
    <property type="entry name" value="Radical_SAM"/>
    <property type="match status" value="1"/>
</dbReference>
<dbReference type="InterPro" id="IPR039661">
    <property type="entry name" value="ELP3"/>
</dbReference>